<gene>
    <name evidence="2" type="ORF">V6N11_052561</name>
</gene>
<feature type="compositionally biased region" description="Basic and acidic residues" evidence="1">
    <location>
        <begin position="62"/>
        <end position="77"/>
    </location>
</feature>
<dbReference type="Proteomes" id="UP001396334">
    <property type="component" value="Unassembled WGS sequence"/>
</dbReference>
<dbReference type="EMBL" id="JBBPBN010000001">
    <property type="protein sequence ID" value="KAK9046679.1"/>
    <property type="molecule type" value="Genomic_DNA"/>
</dbReference>
<feature type="region of interest" description="Disordered" evidence="1">
    <location>
        <begin position="49"/>
        <end position="77"/>
    </location>
</feature>
<name>A0ABR2UAQ0_9ROSI</name>
<keyword evidence="3" id="KW-1185">Reference proteome</keyword>
<evidence type="ECO:0000313" key="3">
    <source>
        <dbReference type="Proteomes" id="UP001396334"/>
    </source>
</evidence>
<evidence type="ECO:0000313" key="2">
    <source>
        <dbReference type="EMBL" id="KAK9046679.1"/>
    </source>
</evidence>
<comment type="caution">
    <text evidence="2">The sequence shown here is derived from an EMBL/GenBank/DDBJ whole genome shotgun (WGS) entry which is preliminary data.</text>
</comment>
<organism evidence="2 3">
    <name type="scientific">Hibiscus sabdariffa</name>
    <name type="common">roselle</name>
    <dbReference type="NCBI Taxonomy" id="183260"/>
    <lineage>
        <taxon>Eukaryota</taxon>
        <taxon>Viridiplantae</taxon>
        <taxon>Streptophyta</taxon>
        <taxon>Embryophyta</taxon>
        <taxon>Tracheophyta</taxon>
        <taxon>Spermatophyta</taxon>
        <taxon>Magnoliopsida</taxon>
        <taxon>eudicotyledons</taxon>
        <taxon>Gunneridae</taxon>
        <taxon>Pentapetalae</taxon>
        <taxon>rosids</taxon>
        <taxon>malvids</taxon>
        <taxon>Malvales</taxon>
        <taxon>Malvaceae</taxon>
        <taxon>Malvoideae</taxon>
        <taxon>Hibiscus</taxon>
    </lineage>
</organism>
<evidence type="ECO:0000256" key="1">
    <source>
        <dbReference type="SAM" id="MobiDB-lite"/>
    </source>
</evidence>
<accession>A0ABR2UAQ0</accession>
<protein>
    <submittedName>
        <fullName evidence="2">Uncharacterized protein</fullName>
    </submittedName>
</protein>
<sequence>MLFWGPAIEFISALKPNGAKNEIRVIDDEPTADHLLNWINQQIRSSYGLDDEKDQIPSDISDPERAIETERNGVFDD</sequence>
<reference evidence="2 3" key="1">
    <citation type="journal article" date="2024" name="G3 (Bethesda)">
        <title>Genome assembly of Hibiscus sabdariffa L. provides insights into metabolisms of medicinal natural products.</title>
        <authorList>
            <person name="Kim T."/>
        </authorList>
    </citation>
    <scope>NUCLEOTIDE SEQUENCE [LARGE SCALE GENOMIC DNA]</scope>
    <source>
        <strain evidence="2">TK-2024</strain>
        <tissue evidence="2">Old leaves</tissue>
    </source>
</reference>
<proteinExistence type="predicted"/>